<dbReference type="AlphaFoldDB" id="A0AAV1YIK9"/>
<dbReference type="EMBL" id="CAXHTB010000024">
    <property type="protein sequence ID" value="CAL0332744.1"/>
    <property type="molecule type" value="Genomic_DNA"/>
</dbReference>
<gene>
    <name evidence="1" type="ORF">LLUT_LOCUS33804</name>
</gene>
<protein>
    <submittedName>
        <fullName evidence="1">Uncharacterized protein</fullName>
    </submittedName>
</protein>
<accession>A0AAV1YIK9</accession>
<dbReference type="Proteomes" id="UP001497480">
    <property type="component" value="Unassembled WGS sequence"/>
</dbReference>
<organism evidence="1 2">
    <name type="scientific">Lupinus luteus</name>
    <name type="common">European yellow lupine</name>
    <dbReference type="NCBI Taxonomy" id="3873"/>
    <lineage>
        <taxon>Eukaryota</taxon>
        <taxon>Viridiplantae</taxon>
        <taxon>Streptophyta</taxon>
        <taxon>Embryophyta</taxon>
        <taxon>Tracheophyta</taxon>
        <taxon>Spermatophyta</taxon>
        <taxon>Magnoliopsida</taxon>
        <taxon>eudicotyledons</taxon>
        <taxon>Gunneridae</taxon>
        <taxon>Pentapetalae</taxon>
        <taxon>rosids</taxon>
        <taxon>fabids</taxon>
        <taxon>Fabales</taxon>
        <taxon>Fabaceae</taxon>
        <taxon>Papilionoideae</taxon>
        <taxon>50 kb inversion clade</taxon>
        <taxon>genistoids sensu lato</taxon>
        <taxon>core genistoids</taxon>
        <taxon>Genisteae</taxon>
        <taxon>Lupinus</taxon>
    </lineage>
</organism>
<reference evidence="1 2" key="1">
    <citation type="submission" date="2024-03" db="EMBL/GenBank/DDBJ databases">
        <authorList>
            <person name="Martinez-Hernandez J."/>
        </authorList>
    </citation>
    <scope>NUCLEOTIDE SEQUENCE [LARGE SCALE GENOMIC DNA]</scope>
</reference>
<keyword evidence="2" id="KW-1185">Reference proteome</keyword>
<evidence type="ECO:0000313" key="2">
    <source>
        <dbReference type="Proteomes" id="UP001497480"/>
    </source>
</evidence>
<name>A0AAV1YIK9_LUPLU</name>
<comment type="caution">
    <text evidence="1">The sequence shown here is derived from an EMBL/GenBank/DDBJ whole genome shotgun (WGS) entry which is preliminary data.</text>
</comment>
<sequence length="51" mass="6286">MEQKRVKQQMKKSMFYSMALEQRCMYYFLTQIHYEQLINLSIICSQMSQLL</sequence>
<evidence type="ECO:0000313" key="1">
    <source>
        <dbReference type="EMBL" id="CAL0332744.1"/>
    </source>
</evidence>
<proteinExistence type="predicted"/>